<reference evidence="13" key="1">
    <citation type="submission" date="2023-07" db="EMBL/GenBank/DDBJ databases">
        <authorList>
            <consortium name="CYATHOMIX"/>
        </authorList>
    </citation>
    <scope>NUCLEOTIDE SEQUENCE</scope>
    <source>
        <strain evidence="13">N/A</strain>
    </source>
</reference>
<feature type="region of interest" description="Disordered" evidence="11">
    <location>
        <begin position="473"/>
        <end position="494"/>
    </location>
</feature>
<feature type="domain" description="Phosphorylated adapter RNA export protein RNA-binding" evidence="12">
    <location>
        <begin position="598"/>
        <end position="678"/>
    </location>
</feature>
<feature type="region of interest" description="Disordered" evidence="11">
    <location>
        <begin position="733"/>
        <end position="753"/>
    </location>
</feature>
<evidence type="ECO:0000256" key="2">
    <source>
        <dbReference type="ARBA" id="ARBA00004496"/>
    </source>
</evidence>
<dbReference type="InterPro" id="IPR019385">
    <property type="entry name" value="PHAX_RNA-binding_domain"/>
</dbReference>
<evidence type="ECO:0000256" key="10">
    <source>
        <dbReference type="ARBA" id="ARBA00030834"/>
    </source>
</evidence>
<dbReference type="GO" id="GO:0005634">
    <property type="term" value="C:nucleus"/>
    <property type="evidence" value="ECO:0007669"/>
    <property type="project" value="UniProtKB-SubCell"/>
</dbReference>
<dbReference type="Pfam" id="PF04177">
    <property type="entry name" value="TAP42"/>
    <property type="match status" value="1"/>
</dbReference>
<dbReference type="PANTHER" id="PTHR10933:SF9">
    <property type="entry name" value="IMMUNOGLOBULIN-BINDING PROTEIN 1"/>
    <property type="match status" value="1"/>
</dbReference>
<dbReference type="GO" id="GO:0035303">
    <property type="term" value="P:regulation of dephosphorylation"/>
    <property type="evidence" value="ECO:0007669"/>
    <property type="project" value="TreeGrafter"/>
</dbReference>
<dbReference type="GO" id="GO:0015031">
    <property type="term" value="P:protein transport"/>
    <property type="evidence" value="ECO:0007669"/>
    <property type="project" value="UniProtKB-KW"/>
</dbReference>
<evidence type="ECO:0000256" key="3">
    <source>
        <dbReference type="ARBA" id="ARBA00006094"/>
    </source>
</evidence>
<protein>
    <recommendedName>
        <fullName evidence="4">Phosphorylated adapter RNA export protein</fullName>
    </recommendedName>
    <alternativeName>
        <fullName evidence="10">RNA U small nuclear RNA export adapter protein</fullName>
    </alternativeName>
</protein>
<dbReference type="GO" id="GO:0003723">
    <property type="term" value="F:RNA binding"/>
    <property type="evidence" value="ECO:0007669"/>
    <property type="project" value="UniProtKB-KW"/>
</dbReference>
<dbReference type="Gene3D" id="1.25.40.540">
    <property type="entry name" value="TAP42-like family"/>
    <property type="match status" value="1"/>
</dbReference>
<comment type="subcellular location">
    <subcellularLocation>
        <location evidence="2">Cytoplasm</location>
    </subcellularLocation>
    <subcellularLocation>
        <location evidence="1">Nucleus</location>
    </subcellularLocation>
</comment>
<gene>
    <name evidence="13" type="ORF">CYNAS_LOCUS10917</name>
</gene>
<comment type="similarity">
    <text evidence="3">Belongs to the PHAX family.</text>
</comment>
<comment type="caution">
    <text evidence="13">The sequence shown here is derived from an EMBL/GenBank/DDBJ whole genome shotgun (WGS) entry which is preliminary data.</text>
</comment>
<dbReference type="FunFam" id="1.10.10.1440:FF:000001">
    <property type="entry name" value="phosphorylated adapter RNA export protein-like"/>
    <property type="match status" value="1"/>
</dbReference>
<evidence type="ECO:0000256" key="6">
    <source>
        <dbReference type="ARBA" id="ARBA00022490"/>
    </source>
</evidence>
<keyword evidence="14" id="KW-1185">Reference proteome</keyword>
<dbReference type="InterPro" id="IPR007304">
    <property type="entry name" value="TAP46-like"/>
</dbReference>
<dbReference type="GO" id="GO:0009966">
    <property type="term" value="P:regulation of signal transduction"/>
    <property type="evidence" value="ECO:0007669"/>
    <property type="project" value="InterPro"/>
</dbReference>
<evidence type="ECO:0000313" key="13">
    <source>
        <dbReference type="EMBL" id="CAJ0598934.1"/>
    </source>
</evidence>
<dbReference type="EMBL" id="CATQJL010000223">
    <property type="protein sequence ID" value="CAJ0598934.1"/>
    <property type="molecule type" value="Genomic_DNA"/>
</dbReference>
<feature type="region of interest" description="Disordered" evidence="11">
    <location>
        <begin position="227"/>
        <end position="247"/>
    </location>
</feature>
<feature type="region of interest" description="Disordered" evidence="11">
    <location>
        <begin position="291"/>
        <end position="323"/>
    </location>
</feature>
<feature type="compositionally biased region" description="Gly residues" evidence="11">
    <location>
        <begin position="522"/>
        <end position="539"/>
    </location>
</feature>
<accession>A0AA36GVL8</accession>
<evidence type="ECO:0000256" key="9">
    <source>
        <dbReference type="ARBA" id="ARBA00023242"/>
    </source>
</evidence>
<organism evidence="13 14">
    <name type="scientific">Cylicocyclus nassatus</name>
    <name type="common">Nematode worm</name>
    <dbReference type="NCBI Taxonomy" id="53992"/>
    <lineage>
        <taxon>Eukaryota</taxon>
        <taxon>Metazoa</taxon>
        <taxon>Ecdysozoa</taxon>
        <taxon>Nematoda</taxon>
        <taxon>Chromadorea</taxon>
        <taxon>Rhabditida</taxon>
        <taxon>Rhabditina</taxon>
        <taxon>Rhabditomorpha</taxon>
        <taxon>Strongyloidea</taxon>
        <taxon>Strongylidae</taxon>
        <taxon>Cylicocyclus</taxon>
    </lineage>
</organism>
<dbReference type="PANTHER" id="PTHR10933">
    <property type="entry name" value="IMMUNOGLOBULIN-BINDING PROTEIN 1"/>
    <property type="match status" value="1"/>
</dbReference>
<dbReference type="Proteomes" id="UP001176961">
    <property type="component" value="Unassembled WGS sequence"/>
</dbReference>
<proteinExistence type="inferred from homology"/>
<dbReference type="InterPro" id="IPR038092">
    <property type="entry name" value="PHAX_RNA-binding_sf"/>
</dbReference>
<dbReference type="InterPro" id="IPR038511">
    <property type="entry name" value="TAP42/TAP46-like_sf"/>
</dbReference>
<keyword evidence="9" id="KW-0539">Nucleus</keyword>
<dbReference type="AlphaFoldDB" id="A0AA36GVL8"/>
<name>A0AA36GVL8_CYLNA</name>
<dbReference type="Pfam" id="PF10258">
    <property type="entry name" value="PHAX_RNA-bd"/>
    <property type="match status" value="1"/>
</dbReference>
<evidence type="ECO:0000256" key="4">
    <source>
        <dbReference type="ARBA" id="ARBA00016856"/>
    </source>
</evidence>
<evidence type="ECO:0000256" key="7">
    <source>
        <dbReference type="ARBA" id="ARBA00022884"/>
    </source>
</evidence>
<feature type="region of interest" description="Disordered" evidence="11">
    <location>
        <begin position="389"/>
        <end position="424"/>
    </location>
</feature>
<sequence length="753" mass="85183">MAEEKASEYTDDVQSLAKDFSKAEKVINDIESGQFSTNDLQDRIEEAIKVLENITRAVSSLSLFSTNEQVEDIPTASLPYLLLPCYLGTARHNKSTGDAVQRRDQLELAKAYYKDFLRRLRNYGFEFEGSTAVLIDDDLSEAPQPSVKKFTGEDIREQKIARFRRQKQLKQIMEELRRQQQMNKDDESSLRELHLTVLKFWIEKVVEELHSIEEELPLVDMMAKRQRDLNDRPEQPVTMAPKHDKAEPGLKPFIITRTEKQKEVFGLGYPSIPSMTVDEWYNQKFGNKAPSTLNSQQPGCSEGQAGDTCEKEHAEEDDDESRARMMRWDEYKDDHRRGWGNTHNKGRFNDLLVYLYRIFTNVDIALCLDKNCMLCRDLKTRSLRMAYRTNKQDSDTSDKEDEDDLPLKPDLPDKEDGEPSEKKKAANIWADSLLEQGLLQRGSRIALEKNKDLCVPRGVESYQVPSTFTRVEKEDFDTSAEPESVPAAADDPFGDAPVDLPETAFCERLDDKSVPRSRNGFGHRGGFRGRGGGPRGLFRGGHRGNLRGRGGASVNNLKRSWTGKPVESAAGLLLDSYSLETLMATEFASDISIEELGDEMARAMGERDPRTVKSIVQACGMEKALALFEETRNVESHGGMMIENGQRRRTPGGVFITLFKLDSEISEDVKKRLFGETKAEARKMLKARKKGRINYAENVAKVAELMKKAKEEQEHKDEDTTLKPLPEAEQVLLAGDQPGGTHVFDDGDVSMEA</sequence>
<evidence type="ECO:0000313" key="14">
    <source>
        <dbReference type="Proteomes" id="UP001176961"/>
    </source>
</evidence>
<feature type="region of interest" description="Disordered" evidence="11">
    <location>
        <begin position="516"/>
        <end position="551"/>
    </location>
</feature>
<evidence type="ECO:0000259" key="12">
    <source>
        <dbReference type="Pfam" id="PF10258"/>
    </source>
</evidence>
<evidence type="ECO:0000256" key="8">
    <source>
        <dbReference type="ARBA" id="ARBA00022927"/>
    </source>
</evidence>
<keyword evidence="6" id="KW-0963">Cytoplasm</keyword>
<keyword evidence="7" id="KW-0694">RNA-binding</keyword>
<dbReference type="Gene3D" id="1.10.10.1440">
    <property type="entry name" value="PHAX RNA-binding domain"/>
    <property type="match status" value="1"/>
</dbReference>
<feature type="compositionally biased region" description="Basic and acidic residues" evidence="11">
    <location>
        <begin position="405"/>
        <end position="424"/>
    </location>
</feature>
<keyword evidence="8" id="KW-0653">Protein transport</keyword>
<dbReference type="GO" id="GO:0005829">
    <property type="term" value="C:cytosol"/>
    <property type="evidence" value="ECO:0007669"/>
    <property type="project" value="TreeGrafter"/>
</dbReference>
<dbReference type="GO" id="GO:0051721">
    <property type="term" value="F:protein phosphatase 2A binding"/>
    <property type="evidence" value="ECO:0007669"/>
    <property type="project" value="TreeGrafter"/>
</dbReference>
<keyword evidence="5" id="KW-0813">Transport</keyword>
<evidence type="ECO:0000256" key="5">
    <source>
        <dbReference type="ARBA" id="ARBA00022448"/>
    </source>
</evidence>
<evidence type="ECO:0000256" key="11">
    <source>
        <dbReference type="SAM" id="MobiDB-lite"/>
    </source>
</evidence>
<evidence type="ECO:0000256" key="1">
    <source>
        <dbReference type="ARBA" id="ARBA00004123"/>
    </source>
</evidence>